<gene>
    <name evidence="1" type="ORF">IAB44_06405</name>
</gene>
<name>A0A9D1ESA7_9FIRM</name>
<dbReference type="Proteomes" id="UP000823935">
    <property type="component" value="Unassembled WGS sequence"/>
</dbReference>
<reference evidence="1" key="2">
    <citation type="journal article" date="2021" name="PeerJ">
        <title>Extensive microbial diversity within the chicken gut microbiome revealed by metagenomics and culture.</title>
        <authorList>
            <person name="Gilroy R."/>
            <person name="Ravi A."/>
            <person name="Getino M."/>
            <person name="Pursley I."/>
            <person name="Horton D.L."/>
            <person name="Alikhan N.F."/>
            <person name="Baker D."/>
            <person name="Gharbi K."/>
            <person name="Hall N."/>
            <person name="Watson M."/>
            <person name="Adriaenssens E.M."/>
            <person name="Foster-Nyarko E."/>
            <person name="Jarju S."/>
            <person name="Secka A."/>
            <person name="Antonio M."/>
            <person name="Oren A."/>
            <person name="Chaudhuri R.R."/>
            <person name="La Ragione R."/>
            <person name="Hildebrand F."/>
            <person name="Pallen M.J."/>
        </authorList>
    </citation>
    <scope>NUCLEOTIDE SEQUENCE</scope>
    <source>
        <strain evidence="1">CHK190-19873</strain>
    </source>
</reference>
<protein>
    <submittedName>
        <fullName evidence="1">Uncharacterized protein</fullName>
    </submittedName>
</protein>
<accession>A0A9D1ESA7</accession>
<organism evidence="1 2">
    <name type="scientific">Candidatus Limivivens intestinipullorum</name>
    <dbReference type="NCBI Taxonomy" id="2840858"/>
    <lineage>
        <taxon>Bacteria</taxon>
        <taxon>Bacillati</taxon>
        <taxon>Bacillota</taxon>
        <taxon>Clostridia</taxon>
        <taxon>Lachnospirales</taxon>
        <taxon>Lachnospiraceae</taxon>
        <taxon>Lachnospiraceae incertae sedis</taxon>
        <taxon>Candidatus Limivivens</taxon>
    </lineage>
</organism>
<sequence>MKSRWIIPERVNERIEEAVEKAMKSQMESTGGIPRAGEVNEMANESANDIKPFTEEEKEIYNKTIERFLNIGITGKNRIILEMAKEINRYQGIINIIDNTADHTRKELSDIKEGRLLIIPEGLKEYIFTEIQKLMDQKKESVREMLQAGETFAVGALSAEELHVSFPIIDALPDDLRDRLASVTVDSDERISLYFSEVKNGNDKQ</sequence>
<evidence type="ECO:0000313" key="2">
    <source>
        <dbReference type="Proteomes" id="UP000823935"/>
    </source>
</evidence>
<proteinExistence type="predicted"/>
<evidence type="ECO:0000313" key="1">
    <source>
        <dbReference type="EMBL" id="HIS31162.1"/>
    </source>
</evidence>
<dbReference type="AlphaFoldDB" id="A0A9D1ESA7"/>
<comment type="caution">
    <text evidence="1">The sequence shown here is derived from an EMBL/GenBank/DDBJ whole genome shotgun (WGS) entry which is preliminary data.</text>
</comment>
<dbReference type="EMBL" id="DVIQ01000030">
    <property type="protein sequence ID" value="HIS31162.1"/>
    <property type="molecule type" value="Genomic_DNA"/>
</dbReference>
<reference evidence="1" key="1">
    <citation type="submission" date="2020-10" db="EMBL/GenBank/DDBJ databases">
        <authorList>
            <person name="Gilroy R."/>
        </authorList>
    </citation>
    <scope>NUCLEOTIDE SEQUENCE</scope>
    <source>
        <strain evidence="1">CHK190-19873</strain>
    </source>
</reference>